<evidence type="ECO:0000313" key="2">
    <source>
        <dbReference type="Proteomes" id="UP000886523"/>
    </source>
</evidence>
<gene>
    <name evidence="1" type="ORF">BS47DRAFT_1351940</name>
</gene>
<reference evidence="1" key="1">
    <citation type="journal article" date="2020" name="Nat. Commun.">
        <title>Large-scale genome sequencing of mycorrhizal fungi provides insights into the early evolution of symbiotic traits.</title>
        <authorList>
            <person name="Miyauchi S."/>
            <person name="Kiss E."/>
            <person name="Kuo A."/>
            <person name="Drula E."/>
            <person name="Kohler A."/>
            <person name="Sanchez-Garcia M."/>
            <person name="Morin E."/>
            <person name="Andreopoulos B."/>
            <person name="Barry K.W."/>
            <person name="Bonito G."/>
            <person name="Buee M."/>
            <person name="Carver A."/>
            <person name="Chen C."/>
            <person name="Cichocki N."/>
            <person name="Clum A."/>
            <person name="Culley D."/>
            <person name="Crous P.W."/>
            <person name="Fauchery L."/>
            <person name="Girlanda M."/>
            <person name="Hayes R.D."/>
            <person name="Keri Z."/>
            <person name="LaButti K."/>
            <person name="Lipzen A."/>
            <person name="Lombard V."/>
            <person name="Magnuson J."/>
            <person name="Maillard F."/>
            <person name="Murat C."/>
            <person name="Nolan M."/>
            <person name="Ohm R.A."/>
            <person name="Pangilinan J."/>
            <person name="Pereira M.F."/>
            <person name="Perotto S."/>
            <person name="Peter M."/>
            <person name="Pfister S."/>
            <person name="Riley R."/>
            <person name="Sitrit Y."/>
            <person name="Stielow J.B."/>
            <person name="Szollosi G."/>
            <person name="Zifcakova L."/>
            <person name="Stursova M."/>
            <person name="Spatafora J.W."/>
            <person name="Tedersoo L."/>
            <person name="Vaario L.M."/>
            <person name="Yamada A."/>
            <person name="Yan M."/>
            <person name="Wang P."/>
            <person name="Xu J."/>
            <person name="Bruns T."/>
            <person name="Baldrian P."/>
            <person name="Vilgalys R."/>
            <person name="Dunand C."/>
            <person name="Henrissat B."/>
            <person name="Grigoriev I.V."/>
            <person name="Hibbett D."/>
            <person name="Nagy L.G."/>
            <person name="Martin F.M."/>
        </authorList>
    </citation>
    <scope>NUCLEOTIDE SEQUENCE</scope>
    <source>
        <strain evidence="1">UP504</strain>
    </source>
</reference>
<protein>
    <submittedName>
        <fullName evidence="1">Uncharacterized protein</fullName>
    </submittedName>
</protein>
<organism evidence="1 2">
    <name type="scientific">Hydnum rufescens UP504</name>
    <dbReference type="NCBI Taxonomy" id="1448309"/>
    <lineage>
        <taxon>Eukaryota</taxon>
        <taxon>Fungi</taxon>
        <taxon>Dikarya</taxon>
        <taxon>Basidiomycota</taxon>
        <taxon>Agaricomycotina</taxon>
        <taxon>Agaricomycetes</taxon>
        <taxon>Cantharellales</taxon>
        <taxon>Hydnaceae</taxon>
        <taxon>Hydnum</taxon>
    </lineage>
</organism>
<accession>A0A9P6AL00</accession>
<dbReference type="AlphaFoldDB" id="A0A9P6AL00"/>
<dbReference type="Proteomes" id="UP000886523">
    <property type="component" value="Unassembled WGS sequence"/>
</dbReference>
<keyword evidence="2" id="KW-1185">Reference proteome</keyword>
<proteinExistence type="predicted"/>
<dbReference type="EMBL" id="MU129088">
    <property type="protein sequence ID" value="KAF9507210.1"/>
    <property type="molecule type" value="Genomic_DNA"/>
</dbReference>
<comment type="caution">
    <text evidence="1">The sequence shown here is derived from an EMBL/GenBank/DDBJ whole genome shotgun (WGS) entry which is preliminary data.</text>
</comment>
<evidence type="ECO:0000313" key="1">
    <source>
        <dbReference type="EMBL" id="KAF9507210.1"/>
    </source>
</evidence>
<sequence>MWEPFSWCHVQNFGLEFDSPFLVGVCSPPRNLDNYRMAIPIDQHIEREKQRALRFDGLESPSKPIHEDF</sequence>
<name>A0A9P6AL00_9AGAM</name>